<dbReference type="EMBL" id="RJVI01000002">
    <property type="protein sequence ID" value="ROR32869.1"/>
    <property type="molecule type" value="Genomic_DNA"/>
</dbReference>
<feature type="active site" description="Proton donor" evidence="7">
    <location>
        <position position="353"/>
    </location>
</feature>
<evidence type="ECO:0000256" key="5">
    <source>
        <dbReference type="ARBA" id="ARBA00023235"/>
    </source>
</evidence>
<dbReference type="InterPro" id="IPR001672">
    <property type="entry name" value="G6P_Isomerase"/>
</dbReference>
<dbReference type="PROSITE" id="PS00765">
    <property type="entry name" value="P_GLUCOSE_ISOMERASE_1"/>
    <property type="match status" value="1"/>
</dbReference>
<dbReference type="PRINTS" id="PR00662">
    <property type="entry name" value="G6PISOMERASE"/>
</dbReference>
<evidence type="ECO:0000256" key="7">
    <source>
        <dbReference type="HAMAP-Rule" id="MF_00473"/>
    </source>
</evidence>
<evidence type="ECO:0000256" key="3">
    <source>
        <dbReference type="ARBA" id="ARBA00022432"/>
    </source>
</evidence>
<dbReference type="RefSeq" id="WP_123401767.1">
    <property type="nucleotide sequence ID" value="NZ_RJVI01000002.1"/>
</dbReference>
<dbReference type="AlphaFoldDB" id="A0A3N1Y222"/>
<keyword evidence="3 7" id="KW-0312">Gluconeogenesis</keyword>
<dbReference type="PROSITE" id="PS51463">
    <property type="entry name" value="P_GLUCOSE_ISOMERASE_3"/>
    <property type="match status" value="1"/>
</dbReference>
<dbReference type="GO" id="GO:0006094">
    <property type="term" value="P:gluconeogenesis"/>
    <property type="evidence" value="ECO:0007669"/>
    <property type="project" value="UniProtKB-UniRule"/>
</dbReference>
<dbReference type="GO" id="GO:0097367">
    <property type="term" value="F:carbohydrate derivative binding"/>
    <property type="evidence" value="ECO:0007669"/>
    <property type="project" value="InterPro"/>
</dbReference>
<organism evidence="9 10">
    <name type="scientific">Inmirania thermothiophila</name>
    <dbReference type="NCBI Taxonomy" id="1750597"/>
    <lineage>
        <taxon>Bacteria</taxon>
        <taxon>Pseudomonadati</taxon>
        <taxon>Pseudomonadota</taxon>
        <taxon>Gammaproteobacteria</taxon>
        <taxon>Chromatiales</taxon>
        <taxon>Ectothiorhodospiraceae</taxon>
        <taxon>Inmirania</taxon>
    </lineage>
</organism>
<dbReference type="Pfam" id="PF00342">
    <property type="entry name" value="PGI"/>
    <property type="match status" value="1"/>
</dbReference>
<dbReference type="InterPro" id="IPR046348">
    <property type="entry name" value="SIS_dom_sf"/>
</dbReference>
<evidence type="ECO:0000256" key="2">
    <source>
        <dbReference type="ARBA" id="ARBA00006604"/>
    </source>
</evidence>
<evidence type="ECO:0000256" key="1">
    <source>
        <dbReference type="ARBA" id="ARBA00004926"/>
    </source>
</evidence>
<dbReference type="OrthoDB" id="140919at2"/>
<dbReference type="Proteomes" id="UP000276634">
    <property type="component" value="Unassembled WGS sequence"/>
</dbReference>
<dbReference type="EC" id="5.3.1.9" evidence="7"/>
<dbReference type="InterPro" id="IPR018189">
    <property type="entry name" value="Phosphoglucose_isomerase_CS"/>
</dbReference>
<evidence type="ECO:0000256" key="6">
    <source>
        <dbReference type="ARBA" id="ARBA00029321"/>
    </source>
</evidence>
<dbReference type="GO" id="GO:0051156">
    <property type="term" value="P:glucose 6-phosphate metabolic process"/>
    <property type="evidence" value="ECO:0007669"/>
    <property type="project" value="TreeGrafter"/>
</dbReference>
<dbReference type="GO" id="GO:0006096">
    <property type="term" value="P:glycolytic process"/>
    <property type="evidence" value="ECO:0007669"/>
    <property type="project" value="UniProtKB-UniRule"/>
</dbReference>
<dbReference type="GO" id="GO:0005829">
    <property type="term" value="C:cytosol"/>
    <property type="evidence" value="ECO:0007669"/>
    <property type="project" value="TreeGrafter"/>
</dbReference>
<comment type="function">
    <text evidence="7">Catalyzes the reversible isomerization of glucose-6-phosphate to fructose-6-phosphate.</text>
</comment>
<comment type="pathway">
    <text evidence="7">Carbohydrate biosynthesis; gluconeogenesis.</text>
</comment>
<dbReference type="Gene3D" id="3.40.50.10490">
    <property type="entry name" value="Glucose-6-phosphate isomerase like protein, domain 1"/>
    <property type="match status" value="2"/>
</dbReference>
<dbReference type="HAMAP" id="MF_00473">
    <property type="entry name" value="G6P_isomerase"/>
    <property type="match status" value="1"/>
</dbReference>
<keyword evidence="5 7" id="KW-0413">Isomerase</keyword>
<dbReference type="UniPathway" id="UPA00138"/>
<evidence type="ECO:0000313" key="9">
    <source>
        <dbReference type="EMBL" id="ROR32869.1"/>
    </source>
</evidence>
<keyword evidence="4 7" id="KW-0324">Glycolysis</keyword>
<dbReference type="InterPro" id="IPR035482">
    <property type="entry name" value="SIS_PGI_2"/>
</dbReference>
<dbReference type="FunFam" id="3.40.50.10490:FF:000004">
    <property type="entry name" value="Glucose-6-phosphate isomerase"/>
    <property type="match status" value="1"/>
</dbReference>
<dbReference type="CDD" id="cd05015">
    <property type="entry name" value="SIS_PGI_1"/>
    <property type="match status" value="1"/>
</dbReference>
<sequence>MSETRLGWPEWQALEAHARAVRQLHLRRLFEEDPGRFERLSFRFDDLLLDLSKNLVTDETLRLLLRLAERADVPGWIARMFAGERINHTEGRAVLHVALRNRSGRPIRVDGEDVMPRVEAVLARMRAFSEAVRTGAWRGHTGRRITDVVNLGIGGSDLGPRMVCRALRPWGGPLRVHFVANVDGADLADTLAGLDPERTLFIVASKSFTTQETLTNARSARAWLLERLADEAAVARHFVAVSTHREAVAAFGIDPANMFEFWDWVGGRFSLWSAIGLPIALYVGMDRFEALLAGAHEMDEHFRTAPLGANLPVLLALVGVWYVDFLGAETQAVLPYDQRLERLPAYLQQAEMESNGKSVDRAGRRVGWHTCPVVWGEPGTNGQHAFFQLLHQGTRLVPCDFLLAAEGGDPYPEHHRILVANALAQAEALMRGRTEAEARAELEAAGLSGEALERLLPHKVFPGNRPSTFILYRRLDPRTLGRLIALYEHKIFVQGVIWDVNAFDQWGVELGKQLASAILPELEGGATGAHDASTVGLMQHWRNLVGG</sequence>
<evidence type="ECO:0000256" key="4">
    <source>
        <dbReference type="ARBA" id="ARBA00023152"/>
    </source>
</evidence>
<keyword evidence="10" id="KW-1185">Reference proteome</keyword>
<dbReference type="CDD" id="cd05016">
    <property type="entry name" value="SIS_PGI_2"/>
    <property type="match status" value="1"/>
</dbReference>
<comment type="similarity">
    <text evidence="2 7 8">Belongs to the GPI family.</text>
</comment>
<dbReference type="GO" id="GO:0004347">
    <property type="term" value="F:glucose-6-phosphate isomerase activity"/>
    <property type="evidence" value="ECO:0007669"/>
    <property type="project" value="UniProtKB-UniRule"/>
</dbReference>
<comment type="subcellular location">
    <subcellularLocation>
        <location evidence="7">Cytoplasm</location>
    </subcellularLocation>
</comment>
<comment type="pathway">
    <text evidence="1 7 8">Carbohydrate degradation; glycolysis; D-glyceraldehyde 3-phosphate and glycerone phosphate from D-glucose: step 2/4.</text>
</comment>
<dbReference type="SUPFAM" id="SSF53697">
    <property type="entry name" value="SIS domain"/>
    <property type="match status" value="1"/>
</dbReference>
<evidence type="ECO:0000313" key="10">
    <source>
        <dbReference type="Proteomes" id="UP000276634"/>
    </source>
</evidence>
<feature type="active site" evidence="7">
    <location>
        <position position="512"/>
    </location>
</feature>
<dbReference type="Gene3D" id="1.10.1390.10">
    <property type="match status" value="1"/>
</dbReference>
<dbReference type="GO" id="GO:0048029">
    <property type="term" value="F:monosaccharide binding"/>
    <property type="evidence" value="ECO:0007669"/>
    <property type="project" value="TreeGrafter"/>
</dbReference>
<dbReference type="InterPro" id="IPR023096">
    <property type="entry name" value="G6P_Isomerase_C"/>
</dbReference>
<reference evidence="9 10" key="1">
    <citation type="submission" date="2018-11" db="EMBL/GenBank/DDBJ databases">
        <title>Genomic Encyclopedia of Type Strains, Phase IV (KMG-IV): sequencing the most valuable type-strain genomes for metagenomic binning, comparative biology and taxonomic classification.</title>
        <authorList>
            <person name="Goeker M."/>
        </authorList>
    </citation>
    <scope>NUCLEOTIDE SEQUENCE [LARGE SCALE GENOMIC DNA]</scope>
    <source>
        <strain evidence="9 10">DSM 100275</strain>
    </source>
</reference>
<dbReference type="PANTHER" id="PTHR11469">
    <property type="entry name" value="GLUCOSE-6-PHOSPHATE ISOMERASE"/>
    <property type="match status" value="1"/>
</dbReference>
<name>A0A3N1Y222_9GAMM</name>
<protein>
    <recommendedName>
        <fullName evidence="7">Glucose-6-phosphate isomerase</fullName>
        <shortName evidence="7">GPI</shortName>
        <ecNumber evidence="7">5.3.1.9</ecNumber>
    </recommendedName>
    <alternativeName>
        <fullName evidence="7">Phosphoglucose isomerase</fullName>
        <shortName evidence="7">PGI</shortName>
    </alternativeName>
    <alternativeName>
        <fullName evidence="7">Phosphohexose isomerase</fullName>
        <shortName evidence="7">PHI</shortName>
    </alternativeName>
</protein>
<keyword evidence="7" id="KW-0963">Cytoplasm</keyword>
<comment type="catalytic activity">
    <reaction evidence="6 7 8">
        <text>alpha-D-glucose 6-phosphate = beta-D-fructose 6-phosphate</text>
        <dbReference type="Rhea" id="RHEA:11816"/>
        <dbReference type="ChEBI" id="CHEBI:57634"/>
        <dbReference type="ChEBI" id="CHEBI:58225"/>
        <dbReference type="EC" id="5.3.1.9"/>
    </reaction>
</comment>
<comment type="caution">
    <text evidence="9">The sequence shown here is derived from an EMBL/GenBank/DDBJ whole genome shotgun (WGS) entry which is preliminary data.</text>
</comment>
<accession>A0A3N1Y222</accession>
<dbReference type="PANTHER" id="PTHR11469:SF1">
    <property type="entry name" value="GLUCOSE-6-PHOSPHATE ISOMERASE"/>
    <property type="match status" value="1"/>
</dbReference>
<dbReference type="UniPathway" id="UPA00109">
    <property type="reaction ID" value="UER00181"/>
</dbReference>
<gene>
    <name evidence="7" type="primary">pgi</name>
    <name evidence="9" type="ORF">EDC57_2083</name>
</gene>
<proteinExistence type="inferred from homology"/>
<dbReference type="PROSITE" id="PS00174">
    <property type="entry name" value="P_GLUCOSE_ISOMERASE_2"/>
    <property type="match status" value="1"/>
</dbReference>
<dbReference type="NCBIfam" id="NF001211">
    <property type="entry name" value="PRK00179.1"/>
    <property type="match status" value="1"/>
</dbReference>
<evidence type="ECO:0000256" key="8">
    <source>
        <dbReference type="RuleBase" id="RU000612"/>
    </source>
</evidence>
<dbReference type="InterPro" id="IPR035476">
    <property type="entry name" value="SIS_PGI_1"/>
</dbReference>
<feature type="active site" evidence="7">
    <location>
        <position position="384"/>
    </location>
</feature>